<feature type="compositionally biased region" description="Pro residues" evidence="1">
    <location>
        <begin position="76"/>
        <end position="91"/>
    </location>
</feature>
<feature type="compositionally biased region" description="Low complexity" evidence="1">
    <location>
        <begin position="61"/>
        <end position="75"/>
    </location>
</feature>
<dbReference type="EMBL" id="CAJNOM010000643">
    <property type="protein sequence ID" value="CAF1530462.1"/>
    <property type="molecule type" value="Genomic_DNA"/>
</dbReference>
<comment type="caution">
    <text evidence="2">The sequence shown here is derived from an EMBL/GenBank/DDBJ whole genome shotgun (WGS) entry which is preliminary data.</text>
</comment>
<organism evidence="2 5">
    <name type="scientific">Adineta steineri</name>
    <dbReference type="NCBI Taxonomy" id="433720"/>
    <lineage>
        <taxon>Eukaryota</taxon>
        <taxon>Metazoa</taxon>
        <taxon>Spiralia</taxon>
        <taxon>Gnathifera</taxon>
        <taxon>Rotifera</taxon>
        <taxon>Eurotatoria</taxon>
        <taxon>Bdelloidea</taxon>
        <taxon>Adinetida</taxon>
        <taxon>Adinetidae</taxon>
        <taxon>Adineta</taxon>
    </lineage>
</organism>
<evidence type="ECO:0000313" key="3">
    <source>
        <dbReference type="EMBL" id="CAF1530462.1"/>
    </source>
</evidence>
<feature type="compositionally biased region" description="Polar residues" evidence="1">
    <location>
        <begin position="29"/>
        <end position="45"/>
    </location>
</feature>
<evidence type="ECO:0000313" key="5">
    <source>
        <dbReference type="Proteomes" id="UP000663877"/>
    </source>
</evidence>
<name>A0A814ZMS0_9BILA</name>
<dbReference type="Proteomes" id="UP000663832">
    <property type="component" value="Unassembled WGS sequence"/>
</dbReference>
<evidence type="ECO:0000256" key="1">
    <source>
        <dbReference type="SAM" id="MobiDB-lite"/>
    </source>
</evidence>
<protein>
    <submittedName>
        <fullName evidence="2">Uncharacterized protein</fullName>
    </submittedName>
</protein>
<dbReference type="Proteomes" id="UP000663877">
    <property type="component" value="Unassembled WGS sequence"/>
</dbReference>
<keyword evidence="4" id="KW-1185">Reference proteome</keyword>
<proteinExistence type="predicted"/>
<feature type="region of interest" description="Disordered" evidence="1">
    <location>
        <begin position="28"/>
        <end position="94"/>
    </location>
</feature>
<dbReference type="OrthoDB" id="10104065at2759"/>
<gene>
    <name evidence="2" type="ORF">BJG266_LOCUS29233</name>
    <name evidence="3" type="ORF">QVE165_LOCUS45482</name>
</gene>
<sequence>MASRDVVDSKRFVFQSSDKKVVTYISPRNKISTYVTPKTKQSHTSPVRKKPLSQPPPSPPVVNKYPQPSPSVVNKFPPPSPPVVNKLPPPTLERHTNVVTPRTELTSPRRIIVVRSKKHPQVNGDVGGSEGVTDQDLVNIPLKNTNGNKAIYFIRRSIVPTGHQTSTHQFNNE</sequence>
<reference evidence="2" key="1">
    <citation type="submission" date="2021-02" db="EMBL/GenBank/DDBJ databases">
        <authorList>
            <person name="Nowell W R."/>
        </authorList>
    </citation>
    <scope>NUCLEOTIDE SEQUENCE</scope>
</reference>
<dbReference type="AlphaFoldDB" id="A0A814ZMS0"/>
<evidence type="ECO:0000313" key="4">
    <source>
        <dbReference type="Proteomes" id="UP000663832"/>
    </source>
</evidence>
<evidence type="ECO:0000313" key="2">
    <source>
        <dbReference type="EMBL" id="CAF1244428.1"/>
    </source>
</evidence>
<accession>A0A814ZMS0</accession>
<dbReference type="EMBL" id="CAJNOI010000328">
    <property type="protein sequence ID" value="CAF1244428.1"/>
    <property type="molecule type" value="Genomic_DNA"/>
</dbReference>